<evidence type="ECO:0000313" key="4">
    <source>
        <dbReference type="EMBL" id="GHB58808.1"/>
    </source>
</evidence>
<keyword evidence="2" id="KW-0812">Transmembrane</keyword>
<dbReference type="GO" id="GO:0042834">
    <property type="term" value="F:peptidoglycan binding"/>
    <property type="evidence" value="ECO:0007669"/>
    <property type="project" value="InterPro"/>
</dbReference>
<keyword evidence="5" id="KW-1185">Reference proteome</keyword>
<feature type="region of interest" description="Disordered" evidence="1">
    <location>
        <begin position="106"/>
        <end position="148"/>
    </location>
</feature>
<dbReference type="SUPFAM" id="SSF110997">
    <property type="entry name" value="Sporulation related repeat"/>
    <property type="match status" value="1"/>
</dbReference>
<proteinExistence type="predicted"/>
<dbReference type="Proteomes" id="UP000598271">
    <property type="component" value="Unassembled WGS sequence"/>
</dbReference>
<protein>
    <recommendedName>
        <fullName evidence="3">SPOR domain-containing protein</fullName>
    </recommendedName>
</protein>
<dbReference type="PROSITE" id="PS51724">
    <property type="entry name" value="SPOR"/>
    <property type="match status" value="1"/>
</dbReference>
<feature type="domain" description="SPOR" evidence="3">
    <location>
        <begin position="151"/>
        <end position="229"/>
    </location>
</feature>
<evidence type="ECO:0000313" key="5">
    <source>
        <dbReference type="Proteomes" id="UP000598271"/>
    </source>
</evidence>
<comment type="caution">
    <text evidence="4">The sequence shown here is derived from an EMBL/GenBank/DDBJ whole genome shotgun (WGS) entry which is preliminary data.</text>
</comment>
<dbReference type="Pfam" id="PF05036">
    <property type="entry name" value="SPOR"/>
    <property type="match status" value="1"/>
</dbReference>
<dbReference type="Gene3D" id="3.30.70.1070">
    <property type="entry name" value="Sporulation related repeat"/>
    <property type="match status" value="1"/>
</dbReference>
<evidence type="ECO:0000256" key="2">
    <source>
        <dbReference type="SAM" id="Phobius"/>
    </source>
</evidence>
<dbReference type="InterPro" id="IPR007730">
    <property type="entry name" value="SPOR-like_dom"/>
</dbReference>
<feature type="region of interest" description="Disordered" evidence="1">
    <location>
        <begin position="1"/>
        <end position="25"/>
    </location>
</feature>
<evidence type="ECO:0000256" key="1">
    <source>
        <dbReference type="SAM" id="MobiDB-lite"/>
    </source>
</evidence>
<feature type="transmembrane region" description="Helical" evidence="2">
    <location>
        <begin position="31"/>
        <end position="51"/>
    </location>
</feature>
<organism evidence="4 5">
    <name type="scientific">Persicitalea jodogahamensis</name>
    <dbReference type="NCBI Taxonomy" id="402147"/>
    <lineage>
        <taxon>Bacteria</taxon>
        <taxon>Pseudomonadati</taxon>
        <taxon>Bacteroidota</taxon>
        <taxon>Cytophagia</taxon>
        <taxon>Cytophagales</taxon>
        <taxon>Spirosomataceae</taxon>
        <taxon>Persicitalea</taxon>
    </lineage>
</organism>
<sequence length="230" mass="24908">MEQPTRNKENSKPVRQRNQSKSKKGYASNKPWWLVAVIVVVLAGFLFYIKWLNSPAANEYQSFWAYLVGPKLTEVRSDPSVATADEIDALFGADSIGAGLGDEWAETSPTTTASTLDDEFTAGNTPAPESIATPVAPPPARPVTAPTTPAVSEGTVYVINAGEFKTKGSAQFRIGELRQGNYAARLIEPSSPDGMYKVVVGEYKNESTAKSVAQSMSFILEIRASVEEKR</sequence>
<evidence type="ECO:0000259" key="3">
    <source>
        <dbReference type="PROSITE" id="PS51724"/>
    </source>
</evidence>
<dbReference type="EMBL" id="BMXF01000001">
    <property type="protein sequence ID" value="GHB58808.1"/>
    <property type="molecule type" value="Genomic_DNA"/>
</dbReference>
<gene>
    <name evidence="4" type="ORF">GCM10007390_10470</name>
</gene>
<keyword evidence="2" id="KW-1133">Transmembrane helix</keyword>
<dbReference type="AlphaFoldDB" id="A0A8J3D4J9"/>
<feature type="compositionally biased region" description="Basic and acidic residues" evidence="1">
    <location>
        <begin position="1"/>
        <end position="12"/>
    </location>
</feature>
<feature type="compositionally biased region" description="Basic residues" evidence="1">
    <location>
        <begin position="14"/>
        <end position="24"/>
    </location>
</feature>
<accession>A0A8J3D4J9</accession>
<reference evidence="4 5" key="1">
    <citation type="journal article" date="2014" name="Int. J. Syst. Evol. Microbiol.">
        <title>Complete genome sequence of Corynebacterium casei LMG S-19264T (=DSM 44701T), isolated from a smear-ripened cheese.</title>
        <authorList>
            <consortium name="US DOE Joint Genome Institute (JGI-PGF)"/>
            <person name="Walter F."/>
            <person name="Albersmeier A."/>
            <person name="Kalinowski J."/>
            <person name="Ruckert C."/>
        </authorList>
    </citation>
    <scope>NUCLEOTIDE SEQUENCE [LARGE SCALE GENOMIC DNA]</scope>
    <source>
        <strain evidence="4 5">KCTC 12866</strain>
    </source>
</reference>
<dbReference type="RefSeq" id="WP_189563278.1">
    <property type="nucleotide sequence ID" value="NZ_BMXF01000001.1"/>
</dbReference>
<name>A0A8J3D4J9_9BACT</name>
<dbReference type="InterPro" id="IPR036680">
    <property type="entry name" value="SPOR-like_sf"/>
</dbReference>
<keyword evidence="2" id="KW-0472">Membrane</keyword>